<evidence type="ECO:0000313" key="3">
    <source>
        <dbReference type="EMBL" id="NEU69815.1"/>
    </source>
</evidence>
<feature type="transmembrane region" description="Helical" evidence="1">
    <location>
        <begin position="80"/>
        <end position="96"/>
    </location>
</feature>
<dbReference type="EMBL" id="JAAGNZ010000002">
    <property type="protein sequence ID" value="NEU69815.1"/>
    <property type="molecule type" value="Genomic_DNA"/>
</dbReference>
<dbReference type="GO" id="GO:0016020">
    <property type="term" value="C:membrane"/>
    <property type="evidence" value="ECO:0007669"/>
    <property type="project" value="TreeGrafter"/>
</dbReference>
<name>A0A6M0IQL3_9BACT</name>
<feature type="transmembrane region" description="Helical" evidence="1">
    <location>
        <begin position="198"/>
        <end position="220"/>
    </location>
</feature>
<keyword evidence="1" id="KW-0812">Transmembrane</keyword>
<gene>
    <name evidence="3" type="ORF">GK091_23240</name>
</gene>
<feature type="transmembrane region" description="Helical" evidence="1">
    <location>
        <begin position="130"/>
        <end position="156"/>
    </location>
</feature>
<dbReference type="Proteomes" id="UP000477386">
    <property type="component" value="Unassembled WGS sequence"/>
</dbReference>
<feature type="transmembrane region" description="Helical" evidence="1">
    <location>
        <begin position="297"/>
        <end position="317"/>
    </location>
</feature>
<dbReference type="Pfam" id="PF01757">
    <property type="entry name" value="Acyl_transf_3"/>
    <property type="match status" value="1"/>
</dbReference>
<keyword evidence="4" id="KW-1185">Reference proteome</keyword>
<feature type="transmembrane region" description="Helical" evidence="1">
    <location>
        <begin position="227"/>
        <end position="244"/>
    </location>
</feature>
<keyword evidence="1" id="KW-0472">Membrane</keyword>
<feature type="domain" description="Acyltransferase 3" evidence="2">
    <location>
        <begin position="4"/>
        <end position="353"/>
    </location>
</feature>
<protein>
    <submittedName>
        <fullName evidence="3">Acyltransferase</fullName>
    </submittedName>
</protein>
<dbReference type="RefSeq" id="WP_164042509.1">
    <property type="nucleotide sequence ID" value="NZ_JAAGNZ010000002.1"/>
</dbReference>
<feature type="transmembrane region" description="Helical" evidence="1">
    <location>
        <begin position="337"/>
        <end position="355"/>
    </location>
</feature>
<feature type="transmembrane region" description="Helical" evidence="1">
    <location>
        <begin position="165"/>
        <end position="186"/>
    </location>
</feature>
<proteinExistence type="predicted"/>
<organism evidence="3 4">
    <name type="scientific">Spirosoma agri</name>
    <dbReference type="NCBI Taxonomy" id="1987381"/>
    <lineage>
        <taxon>Bacteria</taxon>
        <taxon>Pseudomonadati</taxon>
        <taxon>Bacteroidota</taxon>
        <taxon>Cytophagia</taxon>
        <taxon>Cytophagales</taxon>
        <taxon>Cytophagaceae</taxon>
        <taxon>Spirosoma</taxon>
    </lineage>
</organism>
<dbReference type="GO" id="GO:0000271">
    <property type="term" value="P:polysaccharide biosynthetic process"/>
    <property type="evidence" value="ECO:0007669"/>
    <property type="project" value="TreeGrafter"/>
</dbReference>
<feature type="transmembrane region" description="Helical" evidence="1">
    <location>
        <begin position="39"/>
        <end position="60"/>
    </location>
</feature>
<dbReference type="GO" id="GO:0016747">
    <property type="term" value="F:acyltransferase activity, transferring groups other than amino-acyl groups"/>
    <property type="evidence" value="ECO:0007669"/>
    <property type="project" value="InterPro"/>
</dbReference>
<keyword evidence="1" id="KW-1133">Transmembrane helix</keyword>
<dbReference type="InterPro" id="IPR050879">
    <property type="entry name" value="Acyltransferase_3"/>
</dbReference>
<keyword evidence="3" id="KW-0808">Transferase</keyword>
<evidence type="ECO:0000256" key="1">
    <source>
        <dbReference type="SAM" id="Phobius"/>
    </source>
</evidence>
<feature type="transmembrane region" description="Helical" evidence="1">
    <location>
        <begin position="7"/>
        <end position="27"/>
    </location>
</feature>
<evidence type="ECO:0000259" key="2">
    <source>
        <dbReference type="Pfam" id="PF01757"/>
    </source>
</evidence>
<dbReference type="PANTHER" id="PTHR23028">
    <property type="entry name" value="ACETYLTRANSFERASE"/>
    <property type="match status" value="1"/>
</dbReference>
<keyword evidence="3" id="KW-0012">Acyltransferase</keyword>
<dbReference type="AlphaFoldDB" id="A0A6M0IQL3"/>
<dbReference type="PANTHER" id="PTHR23028:SF53">
    <property type="entry name" value="ACYL_TRANSF_3 DOMAIN-CONTAINING PROTEIN"/>
    <property type="match status" value="1"/>
</dbReference>
<comment type="caution">
    <text evidence="3">The sequence shown here is derived from an EMBL/GenBank/DDBJ whole genome shotgun (WGS) entry which is preliminary data.</text>
</comment>
<reference evidence="3 4" key="1">
    <citation type="submission" date="2020-02" db="EMBL/GenBank/DDBJ databases">
        <title>Draft genome sequence of two Spirosoma agri KCTC 52727 and Spirosoma terrae KCTC 52035.</title>
        <authorList>
            <person name="Rojas J."/>
            <person name="Ambika Manirajan B."/>
            <person name="Ratering S."/>
            <person name="Suarez C."/>
            <person name="Schnell S."/>
        </authorList>
    </citation>
    <scope>NUCLEOTIDE SEQUENCE [LARGE SCALE GENOMIC DNA]</scope>
    <source>
        <strain evidence="3 4">KCTC 52727</strain>
    </source>
</reference>
<dbReference type="InterPro" id="IPR002656">
    <property type="entry name" value="Acyl_transf_3_dom"/>
</dbReference>
<accession>A0A6M0IQL3</accession>
<feature type="transmembrane region" description="Helical" evidence="1">
    <location>
        <begin position="256"/>
        <end position="276"/>
    </location>
</feature>
<sequence>MKFAYIDALRGVAILSVIWFHCHLYHYSDPAFYSLMDTLGSPAAMGVQLFFVLSAFTLFLSQSQRKDTEHARFNFFIRRFFRIAPMYYVAMAYYLWQDAYSYQQSLSTTIAYNKYGIIANSLLLHGLSPVWINSIIPGGWSVGIEVLFYAMVPYLFTRITTLNRAVLFTTAALLGGFVFTSALSQVPAIQANRQLNEYLFYYLPYQLPVFGCGIVAYYLVIRGERHIRLGVAIFAIGVLAFLILSKTVGKLFIPDLPHTLHLFGSLGFILLIIGASRHMYPVRFFLINRLTRYVGKVSYSAYLTHFGVLFWMDRVIPQQLIPVHSVLTNMLNFHLKFLLIVLITVLISTVTYRLIEEPVQQFGKRFLRRRVDREVLVAA</sequence>
<evidence type="ECO:0000313" key="4">
    <source>
        <dbReference type="Proteomes" id="UP000477386"/>
    </source>
</evidence>